<evidence type="ECO:0000313" key="2">
    <source>
        <dbReference type="EMBL" id="KAF5847749.1"/>
    </source>
</evidence>
<comment type="caution">
    <text evidence="2">The sequence shown here is derived from an EMBL/GenBank/DDBJ whole genome shotgun (WGS) entry which is preliminary data.</text>
</comment>
<organism evidence="2 3">
    <name type="scientific">Cochliobolus sativus</name>
    <name type="common">Common root rot and spot blotch fungus</name>
    <name type="synonym">Bipolaris sorokiniana</name>
    <dbReference type="NCBI Taxonomy" id="45130"/>
    <lineage>
        <taxon>Eukaryota</taxon>
        <taxon>Fungi</taxon>
        <taxon>Dikarya</taxon>
        <taxon>Ascomycota</taxon>
        <taxon>Pezizomycotina</taxon>
        <taxon>Dothideomycetes</taxon>
        <taxon>Pleosporomycetidae</taxon>
        <taxon>Pleosporales</taxon>
        <taxon>Pleosporineae</taxon>
        <taxon>Pleosporaceae</taxon>
        <taxon>Bipolaris</taxon>
    </lineage>
</organism>
<reference evidence="2" key="1">
    <citation type="submission" date="2019-11" db="EMBL/GenBank/DDBJ databases">
        <title>Bipolaris sorokiniana Genome sequencing.</title>
        <authorList>
            <person name="Wang H."/>
        </authorList>
    </citation>
    <scope>NUCLEOTIDE SEQUENCE</scope>
</reference>
<accession>A0A8H5ZFE8</accession>
<evidence type="ECO:0000256" key="1">
    <source>
        <dbReference type="SAM" id="MobiDB-lite"/>
    </source>
</evidence>
<gene>
    <name evidence="2" type="ORF">GGP41_008989</name>
</gene>
<dbReference type="EMBL" id="WNKQ01000012">
    <property type="protein sequence ID" value="KAF5847749.1"/>
    <property type="molecule type" value="Genomic_DNA"/>
</dbReference>
<dbReference type="OMA" id="NGKLCWH"/>
<proteinExistence type="predicted"/>
<dbReference type="AlphaFoldDB" id="A0A8H5ZFE8"/>
<dbReference type="Proteomes" id="UP000624244">
    <property type="component" value="Unassembled WGS sequence"/>
</dbReference>
<feature type="compositionally biased region" description="Polar residues" evidence="1">
    <location>
        <begin position="196"/>
        <end position="206"/>
    </location>
</feature>
<name>A0A8H5ZFE8_COCSA</name>
<evidence type="ECO:0000313" key="3">
    <source>
        <dbReference type="Proteomes" id="UP000624244"/>
    </source>
</evidence>
<protein>
    <submittedName>
        <fullName evidence="2">Uncharacterized protein</fullName>
    </submittedName>
</protein>
<sequence length="214" mass="23894">MDYTTAEKIYGQIVAAIKSKDIEEFDRLVQDNPTWPPQEHWLGHPHDAASRSGLPMFKAFLKHFPQTKDWDCGETGDVVGAAAMTGDIPVLKYCLEELGHNANEGRIFFSPVLYFLDSMKDTTIPGKKAEVIQILEQHGATMEGEPGSIIHQRSHKKRNGKLCWHKNDPVNCPDYVHDENPGVVEQAKKLFGWNKPGSSVETPASESQEKLAPS</sequence>
<feature type="region of interest" description="Disordered" evidence="1">
    <location>
        <begin position="193"/>
        <end position="214"/>
    </location>
</feature>